<name>A0AA90TWW9_9BACI</name>
<feature type="transmembrane region" description="Helical" evidence="1">
    <location>
        <begin position="28"/>
        <end position="45"/>
    </location>
</feature>
<keyword evidence="1" id="KW-1133">Transmembrane helix</keyword>
<dbReference type="Proteomes" id="UP001178888">
    <property type="component" value="Unassembled WGS sequence"/>
</dbReference>
<keyword evidence="3" id="KW-1185">Reference proteome</keyword>
<dbReference type="InterPro" id="IPR025018">
    <property type="entry name" value="DUF3953"/>
</dbReference>
<accession>A0AA90TWW9</accession>
<sequence length="77" mass="8799">MLKILRYVLSVITLLLASYGLITKSFRFGEIMIFFLGLSMLVMGLEELRNERKVTGWSLIGVFLFSLYVSIEGFLLS</sequence>
<dbReference type="Pfam" id="PF13129">
    <property type="entry name" value="DUF3953"/>
    <property type="match status" value="1"/>
</dbReference>
<feature type="transmembrane region" description="Helical" evidence="1">
    <location>
        <begin position="5"/>
        <end position="22"/>
    </location>
</feature>
<evidence type="ECO:0000256" key="1">
    <source>
        <dbReference type="SAM" id="Phobius"/>
    </source>
</evidence>
<comment type="caution">
    <text evidence="2">The sequence shown here is derived from an EMBL/GenBank/DDBJ whole genome shotgun (WGS) entry which is preliminary data.</text>
</comment>
<gene>
    <name evidence="2" type="ORF">RCG21_33150</name>
</gene>
<keyword evidence="1" id="KW-0472">Membrane</keyword>
<dbReference type="AlphaFoldDB" id="A0AA90TWW9"/>
<proteinExistence type="predicted"/>
<evidence type="ECO:0000313" key="3">
    <source>
        <dbReference type="Proteomes" id="UP001178888"/>
    </source>
</evidence>
<keyword evidence="1" id="KW-0812">Transmembrane</keyword>
<dbReference type="RefSeq" id="WP_308914656.1">
    <property type="nucleotide sequence ID" value="NZ_JAVGVR010000002.1"/>
</dbReference>
<dbReference type="EMBL" id="JAVGVR010000002">
    <property type="protein sequence ID" value="MDQ6601037.1"/>
    <property type="molecule type" value="Genomic_DNA"/>
</dbReference>
<evidence type="ECO:0000313" key="2">
    <source>
        <dbReference type="EMBL" id="MDQ6601037.1"/>
    </source>
</evidence>
<organism evidence="2 3">
    <name type="scientific">Bacillus salipaludis</name>
    <dbReference type="NCBI Taxonomy" id="2547811"/>
    <lineage>
        <taxon>Bacteria</taxon>
        <taxon>Bacillati</taxon>
        <taxon>Bacillota</taxon>
        <taxon>Bacilli</taxon>
        <taxon>Bacillales</taxon>
        <taxon>Bacillaceae</taxon>
        <taxon>Bacillus</taxon>
    </lineage>
</organism>
<reference evidence="2" key="1">
    <citation type="submission" date="2023-08" db="EMBL/GenBank/DDBJ databases">
        <title>Nitrogen cycling bacteria in agricultural field soils.</title>
        <authorList>
            <person name="Jang J."/>
        </authorList>
    </citation>
    <scope>NUCLEOTIDE SEQUENCE</scope>
    <source>
        <strain evidence="2">PS3-36</strain>
    </source>
</reference>
<feature type="transmembrane region" description="Helical" evidence="1">
    <location>
        <begin position="57"/>
        <end position="76"/>
    </location>
</feature>
<protein>
    <submittedName>
        <fullName evidence="2">DUF3953 domain-containing protein</fullName>
    </submittedName>
</protein>